<reference evidence="3 4" key="1">
    <citation type="journal article" date="2011" name="Science">
        <title>The ecoresponsive genome of Daphnia pulex.</title>
        <authorList>
            <person name="Colbourne J.K."/>
            <person name="Pfrender M.E."/>
            <person name="Gilbert D."/>
            <person name="Thomas W.K."/>
            <person name="Tucker A."/>
            <person name="Oakley T.H."/>
            <person name="Tokishita S."/>
            <person name="Aerts A."/>
            <person name="Arnold G.J."/>
            <person name="Basu M.K."/>
            <person name="Bauer D.J."/>
            <person name="Caceres C.E."/>
            <person name="Carmel L."/>
            <person name="Casola C."/>
            <person name="Choi J.H."/>
            <person name="Detter J.C."/>
            <person name="Dong Q."/>
            <person name="Dusheyko S."/>
            <person name="Eads B.D."/>
            <person name="Frohlich T."/>
            <person name="Geiler-Samerotte K.A."/>
            <person name="Gerlach D."/>
            <person name="Hatcher P."/>
            <person name="Jogdeo S."/>
            <person name="Krijgsveld J."/>
            <person name="Kriventseva E.V."/>
            <person name="Kultz D."/>
            <person name="Laforsch C."/>
            <person name="Lindquist E."/>
            <person name="Lopez J."/>
            <person name="Manak J.R."/>
            <person name="Muller J."/>
            <person name="Pangilinan J."/>
            <person name="Patwardhan R.P."/>
            <person name="Pitluck S."/>
            <person name="Pritham E.J."/>
            <person name="Rechtsteiner A."/>
            <person name="Rho M."/>
            <person name="Rogozin I.B."/>
            <person name="Sakarya O."/>
            <person name="Salamov A."/>
            <person name="Schaack S."/>
            <person name="Shapiro H."/>
            <person name="Shiga Y."/>
            <person name="Skalitzky C."/>
            <person name="Smith Z."/>
            <person name="Souvorov A."/>
            <person name="Sung W."/>
            <person name="Tang Z."/>
            <person name="Tsuchiya D."/>
            <person name="Tu H."/>
            <person name="Vos H."/>
            <person name="Wang M."/>
            <person name="Wolf Y.I."/>
            <person name="Yamagata H."/>
            <person name="Yamada T."/>
            <person name="Ye Y."/>
            <person name="Shaw J.R."/>
            <person name="Andrews J."/>
            <person name="Crease T.J."/>
            <person name="Tang H."/>
            <person name="Lucas S.M."/>
            <person name="Robertson H.M."/>
            <person name="Bork P."/>
            <person name="Koonin E.V."/>
            <person name="Zdobnov E.M."/>
            <person name="Grigoriev I.V."/>
            <person name="Lynch M."/>
            <person name="Boore J.L."/>
        </authorList>
    </citation>
    <scope>NUCLEOTIDE SEQUENCE [LARGE SCALE GENOMIC DNA]</scope>
</reference>
<dbReference type="PANTHER" id="PTHR13954">
    <property type="entry name" value="IRE1-RELATED"/>
    <property type="match status" value="1"/>
</dbReference>
<evidence type="ECO:0000256" key="1">
    <source>
        <dbReference type="PROSITE-ProRule" id="PRU10141"/>
    </source>
</evidence>
<dbReference type="SUPFAM" id="SSF56112">
    <property type="entry name" value="Protein kinase-like (PK-like)"/>
    <property type="match status" value="1"/>
</dbReference>
<dbReference type="FunFam" id="3.30.200.20:FF:001162">
    <property type="entry name" value="Uncharacterized protein"/>
    <property type="match status" value="1"/>
</dbReference>
<dbReference type="InterPro" id="IPR001245">
    <property type="entry name" value="Ser-Thr/Tyr_kinase_cat_dom"/>
</dbReference>
<dbReference type="GO" id="GO:0051082">
    <property type="term" value="F:unfolded protein binding"/>
    <property type="evidence" value="ECO:0000318"/>
    <property type="project" value="GO_Central"/>
</dbReference>
<dbReference type="InterPro" id="IPR017441">
    <property type="entry name" value="Protein_kinase_ATP_BS"/>
</dbReference>
<dbReference type="AlphaFoldDB" id="E9GIK4"/>
<dbReference type="GO" id="GO:0005524">
    <property type="term" value="F:ATP binding"/>
    <property type="evidence" value="ECO:0007669"/>
    <property type="project" value="UniProtKB-UniRule"/>
</dbReference>
<dbReference type="GO" id="GO:0004674">
    <property type="term" value="F:protein serine/threonine kinase activity"/>
    <property type="evidence" value="ECO:0000318"/>
    <property type="project" value="GO_Central"/>
</dbReference>
<dbReference type="Gene3D" id="3.30.200.20">
    <property type="entry name" value="Phosphorylase Kinase, domain 1"/>
    <property type="match status" value="1"/>
</dbReference>
<gene>
    <name evidence="3" type="ORF">DAPPUDRAFT_103172</name>
</gene>
<dbReference type="GO" id="GO:0070059">
    <property type="term" value="P:intrinsic apoptotic signaling pathway in response to endoplasmic reticulum stress"/>
    <property type="evidence" value="ECO:0000318"/>
    <property type="project" value="GO_Central"/>
</dbReference>
<dbReference type="GO" id="GO:0036498">
    <property type="term" value="P:IRE1-mediated unfolded protein response"/>
    <property type="evidence" value="ECO:0000318"/>
    <property type="project" value="GO_Central"/>
</dbReference>
<evidence type="ECO:0000259" key="2">
    <source>
        <dbReference type="PROSITE" id="PS50011"/>
    </source>
</evidence>
<dbReference type="eggNOG" id="KOG1027">
    <property type="taxonomic scope" value="Eukaryota"/>
</dbReference>
<organism evidence="3 4">
    <name type="scientific">Daphnia pulex</name>
    <name type="common">Water flea</name>
    <dbReference type="NCBI Taxonomy" id="6669"/>
    <lineage>
        <taxon>Eukaryota</taxon>
        <taxon>Metazoa</taxon>
        <taxon>Ecdysozoa</taxon>
        <taxon>Arthropoda</taxon>
        <taxon>Crustacea</taxon>
        <taxon>Branchiopoda</taxon>
        <taxon>Diplostraca</taxon>
        <taxon>Cladocera</taxon>
        <taxon>Anomopoda</taxon>
        <taxon>Daphniidae</taxon>
        <taxon>Daphnia</taxon>
    </lineage>
</organism>
<dbReference type="EMBL" id="GL732546">
    <property type="protein sequence ID" value="EFX80738.1"/>
    <property type="molecule type" value="Genomic_DNA"/>
</dbReference>
<dbReference type="GO" id="GO:0004521">
    <property type="term" value="F:RNA endonuclease activity"/>
    <property type="evidence" value="ECO:0000318"/>
    <property type="project" value="GO_Central"/>
</dbReference>
<dbReference type="GO" id="GO:0005783">
    <property type="term" value="C:endoplasmic reticulum"/>
    <property type="evidence" value="ECO:0000318"/>
    <property type="project" value="GO_Central"/>
</dbReference>
<dbReference type="KEGG" id="dpx:DAPPUDRAFT_103172"/>
<dbReference type="InterPro" id="IPR000719">
    <property type="entry name" value="Prot_kinase_dom"/>
</dbReference>
<keyword evidence="1" id="KW-0547">Nucleotide-binding</keyword>
<sequence>MQYPHLKKPAASQILGKGGFGIVYEGEHNNAKVAIKRMELLRIEDDVRNSTEEERMMRCDHSNVLKVFAVDQDGDFKKYTVSTMPSELGALHQMACGLQHIHTVAGLVHRDISVQNVLIQISREGFPTVLKISDFGFCKPATERGSFSISKRGTGTIYFIAPELLTDDKKRGTNACDVFSLGCVFYRFLTMGGHPFSTGDNLAITSNIRAGKHNLNGLNEDHFAREIIKEMIQLEPSNRPNITAVVDRLSA</sequence>
<dbReference type="PROSITE" id="PS00109">
    <property type="entry name" value="PROTEIN_KINASE_TYR"/>
    <property type="match status" value="1"/>
</dbReference>
<dbReference type="Pfam" id="PF07714">
    <property type="entry name" value="PK_Tyr_Ser-Thr"/>
    <property type="match status" value="1"/>
</dbReference>
<dbReference type="FunFam" id="1.10.510.10:FF:001585">
    <property type="entry name" value="Uncharacterized protein"/>
    <property type="match status" value="1"/>
</dbReference>
<dbReference type="HOGENOM" id="CLU_000288_7_1_1"/>
<dbReference type="PROSITE" id="PS00107">
    <property type="entry name" value="PROTEIN_KINASE_ATP"/>
    <property type="match status" value="1"/>
</dbReference>
<dbReference type="Proteomes" id="UP000000305">
    <property type="component" value="Unassembled WGS sequence"/>
</dbReference>
<name>E9GIK4_DAPPU</name>
<dbReference type="InParanoid" id="E9GIK4"/>
<dbReference type="STRING" id="6669.E9GIK4"/>
<evidence type="ECO:0000313" key="4">
    <source>
        <dbReference type="Proteomes" id="UP000000305"/>
    </source>
</evidence>
<dbReference type="Gene3D" id="1.10.510.10">
    <property type="entry name" value="Transferase(Phosphotransferase) domain 1"/>
    <property type="match status" value="1"/>
</dbReference>
<protein>
    <recommendedName>
        <fullName evidence="2">Protein kinase domain-containing protein</fullName>
    </recommendedName>
</protein>
<dbReference type="PANTHER" id="PTHR13954:SF6">
    <property type="entry name" value="NON-SPECIFIC SERINE_THREONINE PROTEIN KINASE"/>
    <property type="match status" value="1"/>
</dbReference>
<dbReference type="OrthoDB" id="4062651at2759"/>
<dbReference type="PhylomeDB" id="E9GIK4"/>
<feature type="binding site" evidence="1">
    <location>
        <position position="36"/>
    </location>
    <ligand>
        <name>ATP</name>
        <dbReference type="ChEBI" id="CHEBI:30616"/>
    </ligand>
</feature>
<evidence type="ECO:0000313" key="3">
    <source>
        <dbReference type="EMBL" id="EFX80738.1"/>
    </source>
</evidence>
<dbReference type="PROSITE" id="PS50011">
    <property type="entry name" value="PROTEIN_KINASE_DOM"/>
    <property type="match status" value="1"/>
</dbReference>
<keyword evidence="1" id="KW-0067">ATP-binding</keyword>
<dbReference type="InterPro" id="IPR045133">
    <property type="entry name" value="IRE1/2-like"/>
</dbReference>
<dbReference type="InterPro" id="IPR011009">
    <property type="entry name" value="Kinase-like_dom_sf"/>
</dbReference>
<feature type="domain" description="Protein kinase" evidence="2">
    <location>
        <begin position="9"/>
        <end position="251"/>
    </location>
</feature>
<proteinExistence type="predicted"/>
<accession>E9GIK4</accession>
<keyword evidence="4" id="KW-1185">Reference proteome</keyword>
<dbReference type="InterPro" id="IPR008266">
    <property type="entry name" value="Tyr_kinase_AS"/>
</dbReference>